<dbReference type="Proteomes" id="UP000261600">
    <property type="component" value="Unplaced"/>
</dbReference>
<dbReference type="InterPro" id="IPR001304">
    <property type="entry name" value="C-type_lectin-like"/>
</dbReference>
<reference evidence="3" key="1">
    <citation type="submission" date="2025-08" db="UniProtKB">
        <authorList>
            <consortium name="Ensembl"/>
        </authorList>
    </citation>
    <scope>IDENTIFICATION</scope>
</reference>
<dbReference type="AlphaFoldDB" id="A0A3Q3JRU6"/>
<dbReference type="SMART" id="SM00034">
    <property type="entry name" value="CLECT"/>
    <property type="match status" value="1"/>
</dbReference>
<dbReference type="SUPFAM" id="SSF56436">
    <property type="entry name" value="C-type lectin-like"/>
    <property type="match status" value="1"/>
</dbReference>
<dbReference type="InterPro" id="IPR016186">
    <property type="entry name" value="C-type_lectin-like/link_sf"/>
</dbReference>
<dbReference type="Ensembl" id="ENSMALT00000019740.1">
    <property type="protein sequence ID" value="ENSMALP00000019355.1"/>
    <property type="gene ID" value="ENSMALG00000013423.1"/>
</dbReference>
<dbReference type="PROSITE" id="PS50041">
    <property type="entry name" value="C_TYPE_LECTIN_2"/>
    <property type="match status" value="1"/>
</dbReference>
<accession>A0A3Q3JRU6</accession>
<dbReference type="Gene3D" id="3.10.100.10">
    <property type="entry name" value="Mannose-Binding Protein A, subunit A"/>
    <property type="match status" value="1"/>
</dbReference>
<dbReference type="InterPro" id="IPR018378">
    <property type="entry name" value="C-type_lectin_CS"/>
</dbReference>
<keyword evidence="1" id="KW-1015">Disulfide bond</keyword>
<name>A0A3Q3JRU6_MONAL</name>
<dbReference type="CDD" id="cd00037">
    <property type="entry name" value="CLECT"/>
    <property type="match status" value="1"/>
</dbReference>
<dbReference type="InterPro" id="IPR050111">
    <property type="entry name" value="C-type_lectin/snaclec_domain"/>
</dbReference>
<dbReference type="Pfam" id="PF00059">
    <property type="entry name" value="Lectin_C"/>
    <property type="match status" value="1"/>
</dbReference>
<reference evidence="3" key="2">
    <citation type="submission" date="2025-09" db="UniProtKB">
        <authorList>
            <consortium name="Ensembl"/>
        </authorList>
    </citation>
    <scope>IDENTIFICATION</scope>
</reference>
<proteinExistence type="predicted"/>
<dbReference type="InterPro" id="IPR016187">
    <property type="entry name" value="CTDL_fold"/>
</dbReference>
<keyword evidence="4" id="KW-1185">Reference proteome</keyword>
<evidence type="ECO:0000313" key="3">
    <source>
        <dbReference type="Ensembl" id="ENSMALP00000019355.1"/>
    </source>
</evidence>
<feature type="domain" description="C-type lectin" evidence="2">
    <location>
        <begin position="55"/>
        <end position="172"/>
    </location>
</feature>
<sequence length="175" mass="20032">QEQLLPHSCLLTEPCPPLAPHYTTFPTKPCLFSAKSDLVKRAVRCPNMHLIWSSFGRRCFYYVPKPMSWARAEKNCRSMRGSLASVHSLKEYHAIQSLIKYATHEDKEAWIGGTDAPQEGIWLWSDGTPFNYRHCGGFNNYKGQQHCLQMNYGADNCWDDVSCTIDRPFVCAKKP</sequence>
<evidence type="ECO:0000256" key="1">
    <source>
        <dbReference type="ARBA" id="ARBA00023157"/>
    </source>
</evidence>
<evidence type="ECO:0000313" key="4">
    <source>
        <dbReference type="Proteomes" id="UP000261600"/>
    </source>
</evidence>
<organism evidence="3 4">
    <name type="scientific">Monopterus albus</name>
    <name type="common">Swamp eel</name>
    <dbReference type="NCBI Taxonomy" id="43700"/>
    <lineage>
        <taxon>Eukaryota</taxon>
        <taxon>Metazoa</taxon>
        <taxon>Chordata</taxon>
        <taxon>Craniata</taxon>
        <taxon>Vertebrata</taxon>
        <taxon>Euteleostomi</taxon>
        <taxon>Actinopterygii</taxon>
        <taxon>Neopterygii</taxon>
        <taxon>Teleostei</taxon>
        <taxon>Neoteleostei</taxon>
        <taxon>Acanthomorphata</taxon>
        <taxon>Anabantaria</taxon>
        <taxon>Synbranchiformes</taxon>
        <taxon>Synbranchidae</taxon>
        <taxon>Monopterus</taxon>
    </lineage>
</organism>
<protein>
    <recommendedName>
        <fullName evidence="2">C-type lectin domain-containing protein</fullName>
    </recommendedName>
</protein>
<evidence type="ECO:0000259" key="2">
    <source>
        <dbReference type="PROSITE" id="PS50041"/>
    </source>
</evidence>
<dbReference type="PANTHER" id="PTHR22803">
    <property type="entry name" value="MANNOSE, PHOSPHOLIPASE, LECTIN RECEPTOR RELATED"/>
    <property type="match status" value="1"/>
</dbReference>
<dbReference type="PROSITE" id="PS00615">
    <property type="entry name" value="C_TYPE_LECTIN_1"/>
    <property type="match status" value="1"/>
</dbReference>